<proteinExistence type="predicted"/>
<gene>
    <name evidence="2" type="ORF">PGO_142090</name>
</gene>
<organism evidence="2 3">
    <name type="scientific">Plasmodium gonderi</name>
    <dbReference type="NCBI Taxonomy" id="77519"/>
    <lineage>
        <taxon>Eukaryota</taxon>
        <taxon>Sar</taxon>
        <taxon>Alveolata</taxon>
        <taxon>Apicomplexa</taxon>
        <taxon>Aconoidasida</taxon>
        <taxon>Haemosporida</taxon>
        <taxon>Plasmodiidae</taxon>
        <taxon>Plasmodium</taxon>
        <taxon>Plasmodium (Plasmodium)</taxon>
    </lineage>
</organism>
<dbReference type="OrthoDB" id="371315at2759"/>
<dbReference type="GeneID" id="39750158"/>
<dbReference type="EMBL" id="BDQF01000015">
    <property type="protein sequence ID" value="GAW83415.1"/>
    <property type="molecule type" value="Genomic_DNA"/>
</dbReference>
<protein>
    <submittedName>
        <fullName evidence="2">Uncharacterized protein</fullName>
    </submittedName>
</protein>
<comment type="caution">
    <text evidence="2">The sequence shown here is derived from an EMBL/GenBank/DDBJ whole genome shotgun (WGS) entry which is preliminary data.</text>
</comment>
<evidence type="ECO:0000313" key="3">
    <source>
        <dbReference type="Proteomes" id="UP000195521"/>
    </source>
</evidence>
<evidence type="ECO:0000313" key="2">
    <source>
        <dbReference type="EMBL" id="GAW83415.1"/>
    </source>
</evidence>
<evidence type="ECO:0000256" key="1">
    <source>
        <dbReference type="SAM" id="MobiDB-lite"/>
    </source>
</evidence>
<dbReference type="RefSeq" id="XP_028546004.1">
    <property type="nucleotide sequence ID" value="XM_028690203.1"/>
</dbReference>
<name>A0A1Y1JPL8_PLAGO</name>
<accession>A0A1Y1JPL8</accession>
<keyword evidence="3" id="KW-1185">Reference proteome</keyword>
<feature type="compositionally biased region" description="Basic and acidic residues" evidence="1">
    <location>
        <begin position="316"/>
        <end position="341"/>
    </location>
</feature>
<dbReference type="OMA" id="INMQPNN"/>
<dbReference type="AlphaFoldDB" id="A0A1Y1JPL8"/>
<feature type="region of interest" description="Disordered" evidence="1">
    <location>
        <begin position="316"/>
        <end position="344"/>
    </location>
</feature>
<dbReference type="Proteomes" id="UP000195521">
    <property type="component" value="Unassembled WGS sequence"/>
</dbReference>
<reference evidence="3" key="1">
    <citation type="submission" date="2017-04" db="EMBL/GenBank/DDBJ databases">
        <title>Plasmodium gonderi genome.</title>
        <authorList>
            <person name="Arisue N."/>
            <person name="Honma H."/>
            <person name="Kawai S."/>
            <person name="Tougan T."/>
            <person name="Tanabe K."/>
            <person name="Horii T."/>
        </authorList>
    </citation>
    <scope>NUCLEOTIDE SEQUENCE [LARGE SCALE GENOMIC DNA]</scope>
    <source>
        <strain evidence="3">ATCC 30045</strain>
    </source>
</reference>
<sequence>MNTANSNEEKNLLIYDKSSKVGCIYFIGISSNIYQGKVILKKNCISDRIVRYTNLNENLMLIKNGNFNFKQTAILIKGITIFLHRQLEVLLTDFYTMYKKCLFSSLNTNNSLNGIVKKKYRENKRYRAKKNILPLQDGTHRNTTNNNIFGNKISNYFNKNKNIAHMNDLMLKESNDLYVNDYNFGNDDIQNEENIIYQDMLTNTSSFEYSKFNNLYTINNQMQNLNTKETAGDIIMQSNINSTALLKFNLLDMKTHKNLESNNNSNPNLFVSKHISKKNFSISILNSSLLINGGLPHEKTNNNLGITSLGNGNMIHKDNHNYNEKYQDHNKNNEKRNEEKKNKRGYAQIDNEIILKDNIWNMANMNKKKKSDNHFNTYLEGGNYIFFFLNNDMKNNPSGSSMSSSFHSYERTKNYINFDARKDIYNIFGNELIQNEKNNMEPNNFKLLQTKSTTSSLNEKKNKSMNHLNFEQLRENFNDDYFMKIEVENNPSKKRYSKDSFVSSFDQMEYDFDRISDMPHKNYEHKKLHQNGSCIDNKIRKGRNYVYTLSDTLKDSLSVPSSKLVNKRSCTSSEYKYNQELIKLKNYLHKIREKCTNVIEFDCIFPVNKMSDKNISLIFYNLLVLASNAEIEVIQNSPDNKILIQVC</sequence>